<organism evidence="3 4">
    <name type="scientific">Halogranum rubrum</name>
    <dbReference type="NCBI Taxonomy" id="553466"/>
    <lineage>
        <taxon>Archaea</taxon>
        <taxon>Methanobacteriati</taxon>
        <taxon>Methanobacteriota</taxon>
        <taxon>Stenosarchaea group</taxon>
        <taxon>Halobacteria</taxon>
        <taxon>Halobacteriales</taxon>
        <taxon>Haloferacaceae</taxon>
    </lineage>
</organism>
<feature type="region of interest" description="Disordered" evidence="1">
    <location>
        <begin position="673"/>
        <end position="706"/>
    </location>
</feature>
<evidence type="ECO:0000313" key="4">
    <source>
        <dbReference type="Proteomes" id="UP000199607"/>
    </source>
</evidence>
<dbReference type="InterPro" id="IPR008969">
    <property type="entry name" value="CarboxyPept-like_regulatory"/>
</dbReference>
<keyword evidence="2" id="KW-1133">Transmembrane helix</keyword>
<evidence type="ECO:0000313" key="3">
    <source>
        <dbReference type="EMBL" id="SFK64987.1"/>
    </source>
</evidence>
<protein>
    <recommendedName>
        <fullName evidence="5">DUF4129 domain-containing protein</fullName>
    </recommendedName>
</protein>
<proteinExistence type="predicted"/>
<reference evidence="4" key="1">
    <citation type="submission" date="2016-10" db="EMBL/GenBank/DDBJ databases">
        <authorList>
            <person name="Varghese N."/>
            <person name="Submissions S."/>
        </authorList>
    </citation>
    <scope>NUCLEOTIDE SEQUENCE [LARGE SCALE GENOMIC DNA]</scope>
    <source>
        <strain evidence="4">CGMCC 1.7738</strain>
    </source>
</reference>
<feature type="transmembrane region" description="Helical" evidence="2">
    <location>
        <begin position="548"/>
        <end position="570"/>
    </location>
</feature>
<evidence type="ECO:0000256" key="2">
    <source>
        <dbReference type="SAM" id="Phobius"/>
    </source>
</evidence>
<feature type="region of interest" description="Disordered" evidence="1">
    <location>
        <begin position="574"/>
        <end position="597"/>
    </location>
</feature>
<feature type="compositionally biased region" description="Polar residues" evidence="1">
    <location>
        <begin position="575"/>
        <end position="597"/>
    </location>
</feature>
<feature type="region of interest" description="Disordered" evidence="1">
    <location>
        <begin position="52"/>
        <end position="71"/>
    </location>
</feature>
<gene>
    <name evidence="3" type="ORF">SAMN04487950_0382</name>
</gene>
<feature type="compositionally biased region" description="Basic and acidic residues" evidence="1">
    <location>
        <begin position="697"/>
        <end position="706"/>
    </location>
</feature>
<dbReference type="STRING" id="553466.SAMN04487950_0382"/>
<sequence length="706" mass="75719">MTPWSNSNWRVVILTAVVFISLCAPPAAALGSSSSLSLSSSAPTALESGVYQQQNNSTVQHENPDSANQDGNLDAVESYLARILAERLGDSSIQLNQGEYEQARQLVGDDYSKNLEKYIDVAGDTGNERTADRFEETQETQQGYTDTVQNFRQTYDEYQEAKQNGNEQRARELARELNTLAQRSNRQSTQLNESYTALSNQTGADFTDAQESVDEIQQNISTQEQSVLEEEFTPTTLAVDAEPSTISFREPLQVSGQLTTEDGSALADQTIRLETAGRNVTTTTDADGEFSLTYRPTVLPLSTENVTVRYVPEASSIYLGANETVDVSVSQTDATLQVTESPTAVAYGDELTVTGSVAVDDVAVADAPLIVSVGSTPIATTRTTSEGGFQVETTLPANVSAGSQELRVRLSGQDRAVTATPATTPIQIEETPTSLTVDANNSSSRSVTVAGQFQTADGRPLSGHELEFVVDGTLVGTTTTASEGRYRTQLQIPKQQLSGEATAVQITAVYTGERTNLASTRAKTLVTVTTAGNGDVANTFFPGDDSSVLYWIGGGLAVVLLLAGGGLLYLRRTTAEPTQPTDTEDTFATTPDQPDSTLEADQSLLELAQTRVASGETKTAIEAAYEALRARFAAPLGLSSAATHWELYRAYQAQIGEHTTTLREFVERYERATYGRDAPSPDEASEAVSLSSTVLESETRSSSDDD</sequence>
<dbReference type="Proteomes" id="UP000199607">
    <property type="component" value="Unassembled WGS sequence"/>
</dbReference>
<dbReference type="EMBL" id="FOTC01000001">
    <property type="protein sequence ID" value="SFK64987.1"/>
    <property type="molecule type" value="Genomic_DNA"/>
</dbReference>
<accession>A0A1I4BA08</accession>
<dbReference type="RefSeq" id="WP_143085652.1">
    <property type="nucleotide sequence ID" value="NZ_FOTC01000001.1"/>
</dbReference>
<keyword evidence="2" id="KW-0472">Membrane</keyword>
<name>A0A1I4BA08_9EURY</name>
<evidence type="ECO:0000256" key="1">
    <source>
        <dbReference type="SAM" id="MobiDB-lite"/>
    </source>
</evidence>
<evidence type="ECO:0008006" key="5">
    <source>
        <dbReference type="Google" id="ProtNLM"/>
    </source>
</evidence>
<keyword evidence="2" id="KW-0812">Transmembrane</keyword>
<keyword evidence="4" id="KW-1185">Reference proteome</keyword>
<dbReference type="SUPFAM" id="SSF49464">
    <property type="entry name" value="Carboxypeptidase regulatory domain-like"/>
    <property type="match status" value="1"/>
</dbReference>
<dbReference type="AlphaFoldDB" id="A0A1I4BA08"/>